<dbReference type="AlphaFoldDB" id="T1F5Q7"/>
<dbReference type="GeneID" id="20204156"/>
<dbReference type="EnsemblMetazoa" id="HelroT172655">
    <property type="protein sequence ID" value="HelroP172655"/>
    <property type="gene ID" value="HelroG172655"/>
</dbReference>
<dbReference type="HOGENOM" id="CLU_1572336_0_0_1"/>
<dbReference type="KEGG" id="hro:HELRODRAFT_172655"/>
<name>T1F5Q7_HELRO</name>
<evidence type="ECO:0000313" key="2">
    <source>
        <dbReference type="EnsemblMetazoa" id="HelroP172655"/>
    </source>
</evidence>
<dbReference type="OrthoDB" id="10072198at2759"/>
<gene>
    <name evidence="2" type="primary">20204156</name>
    <name evidence="1" type="ORF">HELRODRAFT_172655</name>
</gene>
<evidence type="ECO:0000313" key="3">
    <source>
        <dbReference type="Proteomes" id="UP000015101"/>
    </source>
</evidence>
<reference evidence="2" key="3">
    <citation type="submission" date="2015-06" db="UniProtKB">
        <authorList>
            <consortium name="EnsemblMetazoa"/>
        </authorList>
    </citation>
    <scope>IDENTIFICATION</scope>
</reference>
<sequence length="170" mass="19341">MGREHIDFPTHKFGGQLDVIITRSEFEIFNAHVDSLTVSDHGIISYSMAVAVSQISKLVYRRVRNNKSIDRDMFRSLLSGSAVCDSGAYLHCNVEELFDLYDSTLRQIVDQHAPLVNKRTSCSLREQLQPVSEVTNRNRLRSSDNGDLVIQKHKTSRFGKRRFLVSSAQI</sequence>
<protein>
    <submittedName>
        <fullName evidence="1 2">Uncharacterized protein</fullName>
    </submittedName>
</protein>
<reference evidence="1 3" key="2">
    <citation type="journal article" date="2013" name="Nature">
        <title>Insights into bilaterian evolution from three spiralian genomes.</title>
        <authorList>
            <person name="Simakov O."/>
            <person name="Marletaz F."/>
            <person name="Cho S.J."/>
            <person name="Edsinger-Gonzales E."/>
            <person name="Havlak P."/>
            <person name="Hellsten U."/>
            <person name="Kuo D.H."/>
            <person name="Larsson T."/>
            <person name="Lv J."/>
            <person name="Arendt D."/>
            <person name="Savage R."/>
            <person name="Osoegawa K."/>
            <person name="de Jong P."/>
            <person name="Grimwood J."/>
            <person name="Chapman J.A."/>
            <person name="Shapiro H."/>
            <person name="Aerts A."/>
            <person name="Otillar R.P."/>
            <person name="Terry A.Y."/>
            <person name="Boore J.L."/>
            <person name="Grigoriev I.V."/>
            <person name="Lindberg D.R."/>
            <person name="Seaver E.C."/>
            <person name="Weisblat D.A."/>
            <person name="Putnam N.H."/>
            <person name="Rokhsar D.S."/>
        </authorList>
    </citation>
    <scope>NUCLEOTIDE SEQUENCE</scope>
</reference>
<dbReference type="CTD" id="20204156"/>
<evidence type="ECO:0000313" key="1">
    <source>
        <dbReference type="EMBL" id="ESO04298.1"/>
    </source>
</evidence>
<dbReference type="InParanoid" id="T1F5Q7"/>
<accession>T1F5Q7</accession>
<reference evidence="3" key="1">
    <citation type="submission" date="2012-12" db="EMBL/GenBank/DDBJ databases">
        <authorList>
            <person name="Hellsten U."/>
            <person name="Grimwood J."/>
            <person name="Chapman J.A."/>
            <person name="Shapiro H."/>
            <person name="Aerts A."/>
            <person name="Otillar R.P."/>
            <person name="Terry A.Y."/>
            <person name="Boore J.L."/>
            <person name="Simakov O."/>
            <person name="Marletaz F."/>
            <person name="Cho S.-J."/>
            <person name="Edsinger-Gonzales E."/>
            <person name="Havlak P."/>
            <person name="Kuo D.-H."/>
            <person name="Larsson T."/>
            <person name="Lv J."/>
            <person name="Arendt D."/>
            <person name="Savage R."/>
            <person name="Osoegawa K."/>
            <person name="de Jong P."/>
            <person name="Lindberg D.R."/>
            <person name="Seaver E.C."/>
            <person name="Weisblat D.A."/>
            <person name="Putnam N.H."/>
            <person name="Grigoriev I.V."/>
            <person name="Rokhsar D.S."/>
        </authorList>
    </citation>
    <scope>NUCLEOTIDE SEQUENCE</scope>
</reference>
<proteinExistence type="predicted"/>
<dbReference type="EMBL" id="KB096502">
    <property type="protein sequence ID" value="ESO04298.1"/>
    <property type="molecule type" value="Genomic_DNA"/>
</dbReference>
<organism evidence="2 3">
    <name type="scientific">Helobdella robusta</name>
    <name type="common">Californian leech</name>
    <dbReference type="NCBI Taxonomy" id="6412"/>
    <lineage>
        <taxon>Eukaryota</taxon>
        <taxon>Metazoa</taxon>
        <taxon>Spiralia</taxon>
        <taxon>Lophotrochozoa</taxon>
        <taxon>Annelida</taxon>
        <taxon>Clitellata</taxon>
        <taxon>Hirudinea</taxon>
        <taxon>Rhynchobdellida</taxon>
        <taxon>Glossiphoniidae</taxon>
        <taxon>Helobdella</taxon>
    </lineage>
</organism>
<keyword evidence="3" id="KW-1185">Reference proteome</keyword>
<dbReference type="RefSeq" id="XP_009017567.1">
    <property type="nucleotide sequence ID" value="XM_009019319.1"/>
</dbReference>
<dbReference type="Proteomes" id="UP000015101">
    <property type="component" value="Unassembled WGS sequence"/>
</dbReference>
<dbReference type="EMBL" id="AMQM01004307">
    <property type="status" value="NOT_ANNOTATED_CDS"/>
    <property type="molecule type" value="Genomic_DNA"/>
</dbReference>